<accession>A0A9P5PK55</accession>
<organism evidence="2 3">
    <name type="scientific">Rhodocollybia butyracea</name>
    <dbReference type="NCBI Taxonomy" id="206335"/>
    <lineage>
        <taxon>Eukaryota</taxon>
        <taxon>Fungi</taxon>
        <taxon>Dikarya</taxon>
        <taxon>Basidiomycota</taxon>
        <taxon>Agaricomycotina</taxon>
        <taxon>Agaricomycetes</taxon>
        <taxon>Agaricomycetidae</taxon>
        <taxon>Agaricales</taxon>
        <taxon>Marasmiineae</taxon>
        <taxon>Omphalotaceae</taxon>
        <taxon>Rhodocollybia</taxon>
    </lineage>
</organism>
<evidence type="ECO:0000256" key="1">
    <source>
        <dbReference type="SAM" id="MobiDB-lite"/>
    </source>
</evidence>
<proteinExistence type="predicted"/>
<dbReference type="AlphaFoldDB" id="A0A9P5PK55"/>
<name>A0A9P5PK55_9AGAR</name>
<comment type="caution">
    <text evidence="2">The sequence shown here is derived from an EMBL/GenBank/DDBJ whole genome shotgun (WGS) entry which is preliminary data.</text>
</comment>
<evidence type="ECO:0000313" key="2">
    <source>
        <dbReference type="EMBL" id="KAF9064858.1"/>
    </source>
</evidence>
<dbReference type="OrthoDB" id="2748837at2759"/>
<gene>
    <name evidence="2" type="ORF">BDP27DRAFT_1229706</name>
</gene>
<dbReference type="Proteomes" id="UP000772434">
    <property type="component" value="Unassembled WGS sequence"/>
</dbReference>
<protein>
    <submittedName>
        <fullName evidence="2">Uncharacterized protein</fullName>
    </submittedName>
</protein>
<keyword evidence="3" id="KW-1185">Reference proteome</keyword>
<reference evidence="2" key="1">
    <citation type="submission" date="2020-11" db="EMBL/GenBank/DDBJ databases">
        <authorList>
            <consortium name="DOE Joint Genome Institute"/>
            <person name="Ahrendt S."/>
            <person name="Riley R."/>
            <person name="Andreopoulos W."/>
            <person name="Labutti K."/>
            <person name="Pangilinan J."/>
            <person name="Ruiz-Duenas F.J."/>
            <person name="Barrasa J.M."/>
            <person name="Sanchez-Garcia M."/>
            <person name="Camarero S."/>
            <person name="Miyauchi S."/>
            <person name="Serrano A."/>
            <person name="Linde D."/>
            <person name="Babiker R."/>
            <person name="Drula E."/>
            <person name="Ayuso-Fernandez I."/>
            <person name="Pacheco R."/>
            <person name="Padilla G."/>
            <person name="Ferreira P."/>
            <person name="Barriuso J."/>
            <person name="Kellner H."/>
            <person name="Castanera R."/>
            <person name="Alfaro M."/>
            <person name="Ramirez L."/>
            <person name="Pisabarro A.G."/>
            <person name="Kuo A."/>
            <person name="Tritt A."/>
            <person name="Lipzen A."/>
            <person name="He G."/>
            <person name="Yan M."/>
            <person name="Ng V."/>
            <person name="Cullen D."/>
            <person name="Martin F."/>
            <person name="Rosso M.-N."/>
            <person name="Henrissat B."/>
            <person name="Hibbett D."/>
            <person name="Martinez A.T."/>
            <person name="Grigoriev I.V."/>
        </authorList>
    </citation>
    <scope>NUCLEOTIDE SEQUENCE</scope>
    <source>
        <strain evidence="2">AH 40177</strain>
    </source>
</reference>
<dbReference type="EMBL" id="JADNRY010000113">
    <property type="protein sequence ID" value="KAF9064858.1"/>
    <property type="molecule type" value="Genomic_DNA"/>
</dbReference>
<sequence>MLGMTMDNASNNDTLLYEIPSLLPSTATVGNKYQIRCFAHILNLCCKAFLSLYDSSKKALRMDGVAQVAGPTSGSDGDSDVEEDEVMSDGEDGTSLVEDQAADRDDGDWEQIEDLCHSLTEVSWLSAADKEFGHTTIKKVLNHLILWFVSYV</sequence>
<feature type="compositionally biased region" description="Acidic residues" evidence="1">
    <location>
        <begin position="77"/>
        <end position="92"/>
    </location>
</feature>
<evidence type="ECO:0000313" key="3">
    <source>
        <dbReference type="Proteomes" id="UP000772434"/>
    </source>
</evidence>
<feature type="region of interest" description="Disordered" evidence="1">
    <location>
        <begin position="67"/>
        <end position="104"/>
    </location>
</feature>